<reference evidence="8" key="2">
    <citation type="submission" date="2020-09" db="EMBL/GenBank/DDBJ databases">
        <authorList>
            <person name="Sun Q."/>
            <person name="Ohkuma M."/>
        </authorList>
    </citation>
    <scope>NUCLEOTIDE SEQUENCE</scope>
    <source>
        <strain evidence="8">JCM 12580</strain>
    </source>
</reference>
<evidence type="ECO:0000256" key="5">
    <source>
        <dbReference type="ARBA" id="ARBA00023136"/>
    </source>
</evidence>
<evidence type="ECO:0000259" key="7">
    <source>
        <dbReference type="Pfam" id="PF12698"/>
    </source>
</evidence>
<protein>
    <submittedName>
        <fullName evidence="8">ABC transporter permease</fullName>
    </submittedName>
</protein>
<organism evidence="8 9">
    <name type="scientific">Lentibacillus kapialis</name>
    <dbReference type="NCBI Taxonomy" id="340214"/>
    <lineage>
        <taxon>Bacteria</taxon>
        <taxon>Bacillati</taxon>
        <taxon>Bacillota</taxon>
        <taxon>Bacilli</taxon>
        <taxon>Bacillales</taxon>
        <taxon>Bacillaceae</taxon>
        <taxon>Lentibacillus</taxon>
    </lineage>
</organism>
<dbReference type="PANTHER" id="PTHR30294">
    <property type="entry name" value="MEMBRANE COMPONENT OF ABC TRANSPORTER YHHJ-RELATED"/>
    <property type="match status" value="1"/>
</dbReference>
<evidence type="ECO:0000256" key="4">
    <source>
        <dbReference type="ARBA" id="ARBA00022989"/>
    </source>
</evidence>
<evidence type="ECO:0000313" key="9">
    <source>
        <dbReference type="Proteomes" id="UP000658382"/>
    </source>
</evidence>
<evidence type="ECO:0000256" key="6">
    <source>
        <dbReference type="SAM" id="Phobius"/>
    </source>
</evidence>
<evidence type="ECO:0000313" key="8">
    <source>
        <dbReference type="EMBL" id="GGJ82440.1"/>
    </source>
</evidence>
<feature type="transmembrane region" description="Helical" evidence="6">
    <location>
        <begin position="243"/>
        <end position="264"/>
    </location>
</feature>
<dbReference type="GO" id="GO:0005886">
    <property type="term" value="C:plasma membrane"/>
    <property type="evidence" value="ECO:0007669"/>
    <property type="project" value="UniProtKB-SubCell"/>
</dbReference>
<dbReference type="InterPro" id="IPR013525">
    <property type="entry name" value="ABC2_TM"/>
</dbReference>
<accession>A0A917PK12</accession>
<evidence type="ECO:0000256" key="1">
    <source>
        <dbReference type="ARBA" id="ARBA00004651"/>
    </source>
</evidence>
<keyword evidence="4 6" id="KW-1133">Transmembrane helix</keyword>
<dbReference type="InterPro" id="IPR051449">
    <property type="entry name" value="ABC-2_transporter_component"/>
</dbReference>
<comment type="caution">
    <text evidence="8">The sequence shown here is derived from an EMBL/GenBank/DDBJ whole genome shotgun (WGS) entry which is preliminary data.</text>
</comment>
<feature type="transmembrane region" description="Helical" evidence="6">
    <location>
        <begin position="21"/>
        <end position="42"/>
    </location>
</feature>
<evidence type="ECO:0000256" key="3">
    <source>
        <dbReference type="ARBA" id="ARBA00022692"/>
    </source>
</evidence>
<dbReference type="Proteomes" id="UP000658382">
    <property type="component" value="Unassembled WGS sequence"/>
</dbReference>
<dbReference type="Pfam" id="PF12698">
    <property type="entry name" value="ABC2_membrane_3"/>
    <property type="match status" value="1"/>
</dbReference>
<keyword evidence="9" id="KW-1185">Reference proteome</keyword>
<gene>
    <name evidence="8" type="primary">natB</name>
    <name evidence="8" type="ORF">GCM10007063_01180</name>
</gene>
<keyword evidence="2" id="KW-1003">Cell membrane</keyword>
<dbReference type="AlphaFoldDB" id="A0A917PK12"/>
<feature type="domain" description="ABC-2 type transporter transmembrane" evidence="7">
    <location>
        <begin position="19"/>
        <end position="391"/>
    </location>
</feature>
<keyword evidence="3 6" id="KW-0812">Transmembrane</keyword>
<proteinExistence type="predicted"/>
<reference evidence="8" key="1">
    <citation type="journal article" date="2014" name="Int. J. Syst. Evol. Microbiol.">
        <title>Complete genome sequence of Corynebacterium casei LMG S-19264T (=DSM 44701T), isolated from a smear-ripened cheese.</title>
        <authorList>
            <consortium name="US DOE Joint Genome Institute (JGI-PGF)"/>
            <person name="Walter F."/>
            <person name="Albersmeier A."/>
            <person name="Kalinowski J."/>
            <person name="Ruckert C."/>
        </authorList>
    </citation>
    <scope>NUCLEOTIDE SEQUENCE</scope>
    <source>
        <strain evidence="8">JCM 12580</strain>
    </source>
</reference>
<sequence>MRNTMKVAKWEIKRNLKNKSFLIGLFLTPVLFLGFMFFGSLFGDSEDGAETTQVYVNDRLGVFETLEETAETSELNWNMKTTDVQENNVQTELKSSENTAYIFLDKRALDDGVIPVYTSEEIASDFMNQVQILSNPVKLMQMQQLGLSDKELAAVSMTIQFEETTSDEMAASDEAKTTSGNGGLFSGDPFERAVPGAFAGIILLSIVVSGMYIFQSASNEKKDKIAEIILSSITPGELMQGKIMGYFGLGMIQAAVFLAFAIPISIWQLDNVQILEYLFVPELILMVAIAILGYFLFAALFVGVGATMADMSSAGNFQGMVMMLPFLPFIFIGPVISDPSGLVAQVGTYIPFTTPGVLLMRLVVMEEWPWSEIIIALAILVVSIWILMKLAGKIFKTGILMYGKNATPAEIWKWIRS</sequence>
<evidence type="ECO:0000256" key="2">
    <source>
        <dbReference type="ARBA" id="ARBA00022475"/>
    </source>
</evidence>
<feature type="transmembrane region" description="Helical" evidence="6">
    <location>
        <begin position="193"/>
        <end position="214"/>
    </location>
</feature>
<dbReference type="EMBL" id="BMNQ01000001">
    <property type="protein sequence ID" value="GGJ82440.1"/>
    <property type="molecule type" value="Genomic_DNA"/>
</dbReference>
<dbReference type="GO" id="GO:0140359">
    <property type="term" value="F:ABC-type transporter activity"/>
    <property type="evidence" value="ECO:0007669"/>
    <property type="project" value="InterPro"/>
</dbReference>
<feature type="transmembrane region" description="Helical" evidence="6">
    <location>
        <begin position="284"/>
        <end position="305"/>
    </location>
</feature>
<keyword evidence="5 6" id="KW-0472">Membrane</keyword>
<feature type="transmembrane region" description="Helical" evidence="6">
    <location>
        <begin position="368"/>
        <end position="388"/>
    </location>
</feature>
<comment type="subcellular location">
    <subcellularLocation>
        <location evidence="1">Cell membrane</location>
        <topology evidence="1">Multi-pass membrane protein</topology>
    </subcellularLocation>
</comment>
<dbReference type="PANTHER" id="PTHR30294:SF29">
    <property type="entry name" value="MULTIDRUG ABC TRANSPORTER PERMEASE YBHS-RELATED"/>
    <property type="match status" value="1"/>
</dbReference>
<dbReference type="RefSeq" id="WP_188631105.1">
    <property type="nucleotide sequence ID" value="NZ_BMNQ01000001.1"/>
</dbReference>
<name>A0A917PK12_9BACI</name>